<gene>
    <name evidence="6" type="ORF">FC64_GL000262</name>
</gene>
<dbReference type="InterPro" id="IPR000064">
    <property type="entry name" value="NLP_P60_dom"/>
</dbReference>
<name>A0A0R1ZDI8_9LACO</name>
<dbReference type="PANTHER" id="PTHR47053">
    <property type="entry name" value="MUREIN DD-ENDOPEPTIDASE MEPH-RELATED"/>
    <property type="match status" value="1"/>
</dbReference>
<evidence type="ECO:0000259" key="5">
    <source>
        <dbReference type="PROSITE" id="PS51935"/>
    </source>
</evidence>
<feature type="domain" description="NlpC/P60" evidence="5">
    <location>
        <begin position="68"/>
        <end position="185"/>
    </location>
</feature>
<dbReference type="GO" id="GO:0006508">
    <property type="term" value="P:proteolysis"/>
    <property type="evidence" value="ECO:0007669"/>
    <property type="project" value="UniProtKB-KW"/>
</dbReference>
<evidence type="ECO:0000313" key="6">
    <source>
        <dbReference type="EMBL" id="KRM52798.1"/>
    </source>
</evidence>
<dbReference type="AlphaFoldDB" id="A0A0R1ZDI8"/>
<comment type="similarity">
    <text evidence="1">Belongs to the peptidase C40 family.</text>
</comment>
<dbReference type="InterPro" id="IPR051202">
    <property type="entry name" value="Peptidase_C40"/>
</dbReference>
<accession>A0A0R1ZDI8</accession>
<proteinExistence type="inferred from homology"/>
<dbReference type="EMBL" id="AYYZ01000014">
    <property type="protein sequence ID" value="KRM52798.1"/>
    <property type="molecule type" value="Genomic_DNA"/>
</dbReference>
<evidence type="ECO:0000256" key="2">
    <source>
        <dbReference type="ARBA" id="ARBA00022670"/>
    </source>
</evidence>
<sequence>MIQKLIIIGTAALLLICGTEKVHASSYYWAPKTKISNVEVTVSAGTELELPTEMNHDFEKDGNNLEDEQNGNPIIREARKYLGVPYVWGGTTPHGFDCSGLVQYVYAQCGKKLPRVTTQQERCGRKIPLNQAQPGDLYFWGISGQTYHVALACGNGKFIQAPAPGQSVMVSDVHFFRPDFAIRLD</sequence>
<protein>
    <submittedName>
        <fullName evidence="6">Putative secreted protein</fullName>
    </submittedName>
</protein>
<dbReference type="Proteomes" id="UP000051291">
    <property type="component" value="Unassembled WGS sequence"/>
</dbReference>
<comment type="caution">
    <text evidence="6">The sequence shown here is derived from an EMBL/GenBank/DDBJ whole genome shotgun (WGS) entry which is preliminary data.</text>
</comment>
<evidence type="ECO:0000256" key="3">
    <source>
        <dbReference type="ARBA" id="ARBA00022801"/>
    </source>
</evidence>
<evidence type="ECO:0000313" key="7">
    <source>
        <dbReference type="Proteomes" id="UP000051291"/>
    </source>
</evidence>
<reference evidence="6 7" key="1">
    <citation type="journal article" date="2015" name="Genome Announc.">
        <title>Expanding the biotechnology potential of lactobacilli through comparative genomics of 213 strains and associated genera.</title>
        <authorList>
            <person name="Sun Z."/>
            <person name="Harris H.M."/>
            <person name="McCann A."/>
            <person name="Guo C."/>
            <person name="Argimon S."/>
            <person name="Zhang W."/>
            <person name="Yang X."/>
            <person name="Jeffery I.B."/>
            <person name="Cooney J.C."/>
            <person name="Kagawa T.F."/>
            <person name="Liu W."/>
            <person name="Song Y."/>
            <person name="Salvetti E."/>
            <person name="Wrobel A."/>
            <person name="Rasinkangas P."/>
            <person name="Parkhill J."/>
            <person name="Rea M.C."/>
            <person name="O'Sullivan O."/>
            <person name="Ritari J."/>
            <person name="Douillard F.P."/>
            <person name="Paul Ross R."/>
            <person name="Yang R."/>
            <person name="Briner A.E."/>
            <person name="Felis G.E."/>
            <person name="de Vos W.M."/>
            <person name="Barrangou R."/>
            <person name="Klaenhammer T.R."/>
            <person name="Caufield P.W."/>
            <person name="Cui Y."/>
            <person name="Zhang H."/>
            <person name="O'Toole P.W."/>
        </authorList>
    </citation>
    <scope>NUCLEOTIDE SEQUENCE [LARGE SCALE GENOMIC DNA]</scope>
    <source>
        <strain evidence="6 7">DSM 20653</strain>
    </source>
</reference>
<dbReference type="STRING" id="1423820.FC64_GL000262"/>
<dbReference type="PROSITE" id="PS51935">
    <property type="entry name" value="NLPC_P60"/>
    <property type="match status" value="1"/>
</dbReference>
<dbReference type="GO" id="GO:0008234">
    <property type="term" value="F:cysteine-type peptidase activity"/>
    <property type="evidence" value="ECO:0007669"/>
    <property type="project" value="UniProtKB-KW"/>
</dbReference>
<dbReference type="RefSeq" id="WP_057906413.1">
    <property type="nucleotide sequence ID" value="NZ_AYYZ01000014.1"/>
</dbReference>
<keyword evidence="7" id="KW-1185">Reference proteome</keyword>
<evidence type="ECO:0000256" key="4">
    <source>
        <dbReference type="ARBA" id="ARBA00022807"/>
    </source>
</evidence>
<dbReference type="Pfam" id="PF00877">
    <property type="entry name" value="NLPC_P60"/>
    <property type="match status" value="1"/>
</dbReference>
<dbReference type="PATRIC" id="fig|1423820.4.peg.264"/>
<organism evidence="6 7">
    <name type="scientific">Ligilactobacillus araffinosus DSM 20653</name>
    <dbReference type="NCBI Taxonomy" id="1423820"/>
    <lineage>
        <taxon>Bacteria</taxon>
        <taxon>Bacillati</taxon>
        <taxon>Bacillota</taxon>
        <taxon>Bacilli</taxon>
        <taxon>Lactobacillales</taxon>
        <taxon>Lactobacillaceae</taxon>
        <taxon>Ligilactobacillus</taxon>
    </lineage>
</organism>
<dbReference type="Gene3D" id="3.90.1720.10">
    <property type="entry name" value="endopeptidase domain like (from Nostoc punctiforme)"/>
    <property type="match status" value="1"/>
</dbReference>
<keyword evidence="3" id="KW-0378">Hydrolase</keyword>
<keyword evidence="2" id="KW-0645">Protease</keyword>
<dbReference type="PANTHER" id="PTHR47053:SF1">
    <property type="entry name" value="MUREIN DD-ENDOPEPTIDASE MEPH-RELATED"/>
    <property type="match status" value="1"/>
</dbReference>
<keyword evidence="4" id="KW-0788">Thiol protease</keyword>
<evidence type="ECO:0000256" key="1">
    <source>
        <dbReference type="ARBA" id="ARBA00007074"/>
    </source>
</evidence>
<dbReference type="SUPFAM" id="SSF54001">
    <property type="entry name" value="Cysteine proteinases"/>
    <property type="match status" value="1"/>
</dbReference>
<dbReference type="InterPro" id="IPR038765">
    <property type="entry name" value="Papain-like_cys_pep_sf"/>
</dbReference>